<dbReference type="Gene3D" id="1.25.10.10">
    <property type="entry name" value="Leucine-rich Repeat Variant"/>
    <property type="match status" value="1"/>
</dbReference>
<evidence type="ECO:0000313" key="4">
    <source>
        <dbReference type="EMBL" id="CAD9696491.1"/>
    </source>
</evidence>
<dbReference type="EMBL" id="HBHK01020271">
    <property type="protein sequence ID" value="CAD9696491.1"/>
    <property type="molecule type" value="Transcribed_RNA"/>
</dbReference>
<dbReference type="InterPro" id="IPR039600">
    <property type="entry name" value="TANGO6/Rtp1"/>
</dbReference>
<evidence type="ECO:0000259" key="2">
    <source>
        <dbReference type="Pfam" id="PF10363"/>
    </source>
</evidence>
<feature type="domain" description="RNA polymerase II assembly factor Rtp1 C-terminal" evidence="2">
    <location>
        <begin position="680"/>
        <end position="792"/>
    </location>
</feature>
<dbReference type="PANTHER" id="PTHR20959">
    <property type="entry name" value="TRANSPORT AND GOLGI ORGANIZATION PROTEIN 6 FAMILY MEMBER"/>
    <property type="match status" value="1"/>
</dbReference>
<evidence type="ECO:0000256" key="1">
    <source>
        <dbReference type="ARBA" id="ARBA00005724"/>
    </source>
</evidence>
<name>A0A7S2WMD6_9STRA</name>
<protein>
    <recommendedName>
        <fullName evidence="2">RNA polymerase II assembly factor Rtp1 C-terminal domain-containing protein</fullName>
    </recommendedName>
</protein>
<dbReference type="EMBL" id="HBHK01020270">
    <property type="protein sequence ID" value="CAD9696488.1"/>
    <property type="molecule type" value="Transcribed_RNA"/>
</dbReference>
<proteinExistence type="inferred from homology"/>
<dbReference type="EMBL" id="HBHK01020272">
    <property type="protein sequence ID" value="CAD9696494.1"/>
    <property type="molecule type" value="Transcribed_RNA"/>
</dbReference>
<evidence type="ECO:0000313" key="5">
    <source>
        <dbReference type="EMBL" id="CAD9696494.1"/>
    </source>
</evidence>
<dbReference type="GO" id="GO:0009306">
    <property type="term" value="P:protein secretion"/>
    <property type="evidence" value="ECO:0007669"/>
    <property type="project" value="TreeGrafter"/>
</dbReference>
<gene>
    <name evidence="3" type="ORF">QSP1433_LOCUS12869</name>
    <name evidence="4" type="ORF">QSP1433_LOCUS12870</name>
    <name evidence="5" type="ORF">QSP1433_LOCUS12871</name>
</gene>
<accession>A0A7S2WMD6</accession>
<dbReference type="SUPFAM" id="SSF48371">
    <property type="entry name" value="ARM repeat"/>
    <property type="match status" value="1"/>
</dbReference>
<dbReference type="AlphaFoldDB" id="A0A7S2WMD6"/>
<reference evidence="3" key="1">
    <citation type="submission" date="2021-01" db="EMBL/GenBank/DDBJ databases">
        <authorList>
            <person name="Corre E."/>
            <person name="Pelletier E."/>
            <person name="Niang G."/>
            <person name="Scheremetjew M."/>
            <person name="Finn R."/>
            <person name="Kale V."/>
            <person name="Holt S."/>
            <person name="Cochrane G."/>
            <person name="Meng A."/>
            <person name="Brown T."/>
            <person name="Cohen L."/>
        </authorList>
    </citation>
    <scope>NUCLEOTIDE SEQUENCE</scope>
    <source>
        <strain evidence="3">NY070348D</strain>
    </source>
</reference>
<comment type="similarity">
    <text evidence="1">Belongs to the Tango6 family.</text>
</comment>
<dbReference type="InterPro" id="IPR019451">
    <property type="entry name" value="Rtp1_C1"/>
</dbReference>
<dbReference type="PANTHER" id="PTHR20959:SF1">
    <property type="entry name" value="TRANSPORT AND GOLGI ORGANIZATION PROTEIN 6 HOMOLOG"/>
    <property type="match status" value="1"/>
</dbReference>
<dbReference type="Pfam" id="PF10363">
    <property type="entry name" value="RTP1_C1"/>
    <property type="match status" value="1"/>
</dbReference>
<organism evidence="3">
    <name type="scientific">Mucochytrium quahogii</name>
    <dbReference type="NCBI Taxonomy" id="96639"/>
    <lineage>
        <taxon>Eukaryota</taxon>
        <taxon>Sar</taxon>
        <taxon>Stramenopiles</taxon>
        <taxon>Bigyra</taxon>
        <taxon>Labyrinthulomycetes</taxon>
        <taxon>Thraustochytrida</taxon>
        <taxon>Thraustochytriidae</taxon>
        <taxon>Mucochytrium</taxon>
    </lineage>
</organism>
<dbReference type="InterPro" id="IPR016024">
    <property type="entry name" value="ARM-type_fold"/>
</dbReference>
<dbReference type="InterPro" id="IPR011989">
    <property type="entry name" value="ARM-like"/>
</dbReference>
<evidence type="ECO:0000313" key="3">
    <source>
        <dbReference type="EMBL" id="CAD9696488.1"/>
    </source>
</evidence>
<sequence length="971" mass="107510">MAMNCRDDMLSALCKAMLSDPRLDDAQGPDAVISIEDHVKVQVKIECIVAWGLLPYLAFDRGVFGKVARLDDFKFDEAFKVTWLGVRQVANSWKEQYADVVLEGFQELKQTELHRNYIKALEVVEKYLSCSVYSHFLLGRHLADVLLCSNDPKAWFDKFKVNMAEQVSSLLRALQMQTRLRAVFRLGVCKTYKSLSKVLGKTLSSIVAVDGGVYIVIMQMLGHVPTGNIQAYEKVGSLLCGKPEDKESVSRQIVNLYILCSTRLNTPEGLVVHRALVITINAMAKKYGHEMVGLYIVEPLLSVLGNSSGNCTEDLLLRDISYIHNLINIAPPSMELCVALEAPICRVFEVFVFARRNGSRGLGEAKALLLLYVEKSSVVVERICYMFRVMVSSPHALGSLGNKQCLCKLKDGGLGSFPCEETSASEEVTLTSLLAGLSLKDRVRVKVREEEDDEEEGEEESGCNLDQDERIRGLLFIVSLTPRVFASLFSEALSGVAAIFESVESLPPLALTDVSILHYALAGGKSDDSFLSDVNVDTLTGSVVTLLSACASALGLWRHEKEEMEFEPKPLGVFALEIAPVAVAIAASLASHDANSKLWENKSRGERFKLLQTLLEPLIALSRIGHIKGHEQVAEELAESSLTVRVTILCGEQRLTFAPDSPHVVDTESDIIDPIGKEIENARKELCDEEPPIRAMGLDHLRAILTKREKGLPKPHERHLEEIIRLLCRALEDPDPYVYLTCIRTFCTVLQLNVETMLARFVEVFMNPSTLTLQGRLRLGEVLVLTARRAGATLPYYAPKLIPAFCRCAGLCPRQGKRRFDEQGRYIVSPKDDEASSLLDATFRASSLSNLAEICALAPWSAFKFSATIVALCKDVLTLERENASAIPLRRASAYVLLKVVQGALTAGENVAIHEIPAQLGELNKVLNASSTYDSDNIVRLHCDIGRQRFDELMKHFAFPTPKEKVLVVEV</sequence>